<evidence type="ECO:0000313" key="1">
    <source>
        <dbReference type="EMBL" id="MCW3788339.1"/>
    </source>
</evidence>
<evidence type="ECO:0000313" key="2">
    <source>
        <dbReference type="Proteomes" id="UP001209229"/>
    </source>
</evidence>
<gene>
    <name evidence="1" type="ORF">OM075_17860</name>
</gene>
<dbReference type="Proteomes" id="UP001209229">
    <property type="component" value="Unassembled WGS sequence"/>
</dbReference>
<comment type="caution">
    <text evidence="1">The sequence shown here is derived from an EMBL/GenBank/DDBJ whole genome shotgun (WGS) entry which is preliminary data.</text>
</comment>
<dbReference type="RefSeq" id="WP_301191900.1">
    <property type="nucleotide sequence ID" value="NZ_JAPDPJ010000051.1"/>
</dbReference>
<dbReference type="EMBL" id="JAPDPJ010000051">
    <property type="protein sequence ID" value="MCW3788339.1"/>
    <property type="molecule type" value="Genomic_DNA"/>
</dbReference>
<protein>
    <submittedName>
        <fullName evidence="1">Uncharacterized protein</fullName>
    </submittedName>
</protein>
<accession>A0AAE3M6W2</accession>
<organism evidence="1 2">
    <name type="scientific">Plebeiibacterium sediminum</name>
    <dbReference type="NCBI Taxonomy" id="2992112"/>
    <lineage>
        <taxon>Bacteria</taxon>
        <taxon>Pseudomonadati</taxon>
        <taxon>Bacteroidota</taxon>
        <taxon>Bacteroidia</taxon>
        <taxon>Marinilabiliales</taxon>
        <taxon>Marinilabiliaceae</taxon>
        <taxon>Plebeiibacterium</taxon>
    </lineage>
</organism>
<proteinExistence type="predicted"/>
<name>A0AAE3M6W2_9BACT</name>
<sequence>MRVLALYGEPNIGKTTSLLLLYKKLLASGFVQVMGYYKRFSNGDIIDVLEKEGVLIGIVTLGDYVKGIKSLKYYLKKLKDAGCLKAVCAASKTTNKIQPLDHIKYYTYHLIIPKTIEIRKSKQLVINTNDANLIFNMI</sequence>
<reference evidence="1" key="1">
    <citation type="submission" date="2022-10" db="EMBL/GenBank/DDBJ databases">
        <authorList>
            <person name="Yu W.X."/>
        </authorList>
    </citation>
    <scope>NUCLEOTIDE SEQUENCE</scope>
    <source>
        <strain evidence="1">AAT</strain>
    </source>
</reference>
<keyword evidence="2" id="KW-1185">Reference proteome</keyword>
<dbReference type="AlphaFoldDB" id="A0AAE3M6W2"/>